<reference evidence="1 2" key="1">
    <citation type="journal article" date="2018" name="Sci. Rep.">
        <title>Comparative analysis of the Pocillopora damicornis genome highlights role of immune system in coral evolution.</title>
        <authorList>
            <person name="Cunning R."/>
            <person name="Bay R.A."/>
            <person name="Gillette P."/>
            <person name="Baker A.C."/>
            <person name="Traylor-Knowles N."/>
        </authorList>
    </citation>
    <scope>NUCLEOTIDE SEQUENCE [LARGE SCALE GENOMIC DNA]</scope>
    <source>
        <strain evidence="1">RSMAS</strain>
        <tissue evidence="1">Whole animal</tissue>
    </source>
</reference>
<organism evidence="1 2">
    <name type="scientific">Pocillopora damicornis</name>
    <name type="common">Cauliflower coral</name>
    <name type="synonym">Millepora damicornis</name>
    <dbReference type="NCBI Taxonomy" id="46731"/>
    <lineage>
        <taxon>Eukaryota</taxon>
        <taxon>Metazoa</taxon>
        <taxon>Cnidaria</taxon>
        <taxon>Anthozoa</taxon>
        <taxon>Hexacorallia</taxon>
        <taxon>Scleractinia</taxon>
        <taxon>Astrocoeniina</taxon>
        <taxon>Pocilloporidae</taxon>
        <taxon>Pocillopora</taxon>
    </lineage>
</organism>
<name>A0A3M6TWN5_POCDA</name>
<dbReference type="AlphaFoldDB" id="A0A3M6TWN5"/>
<proteinExistence type="predicted"/>
<dbReference type="Proteomes" id="UP000275408">
    <property type="component" value="Unassembled WGS sequence"/>
</dbReference>
<evidence type="ECO:0000313" key="2">
    <source>
        <dbReference type="Proteomes" id="UP000275408"/>
    </source>
</evidence>
<sequence length="93" mass="10726">MIFTQLARSLLPSQKPPIFSGAVIGKAKELIKGYLQTKNEDSYKVDKRLLQQHIRGYKCIHHMTITLVRCERNALKGMQYMKDSSTANVLRQF</sequence>
<keyword evidence="2" id="KW-1185">Reference proteome</keyword>
<protein>
    <submittedName>
        <fullName evidence="1">Uncharacterized protein</fullName>
    </submittedName>
</protein>
<comment type="caution">
    <text evidence="1">The sequence shown here is derived from an EMBL/GenBank/DDBJ whole genome shotgun (WGS) entry which is preliminary data.</text>
</comment>
<dbReference type="EMBL" id="RCHS01002791">
    <property type="protein sequence ID" value="RMX45698.1"/>
    <property type="molecule type" value="Genomic_DNA"/>
</dbReference>
<accession>A0A3M6TWN5</accession>
<evidence type="ECO:0000313" key="1">
    <source>
        <dbReference type="EMBL" id="RMX45698.1"/>
    </source>
</evidence>
<gene>
    <name evidence="1" type="ORF">pdam_00019982</name>
</gene>